<dbReference type="InterPro" id="IPR013207">
    <property type="entry name" value="LGFP"/>
</dbReference>
<comment type="caution">
    <text evidence="5">The sequence shown here is derived from an EMBL/GenBank/DDBJ whole genome shotgun (WGS) entry which is preliminary data.</text>
</comment>
<dbReference type="PANTHER" id="PTHR10587">
    <property type="entry name" value="GLYCOSYL TRANSFERASE-RELATED"/>
    <property type="match status" value="1"/>
</dbReference>
<dbReference type="PANTHER" id="PTHR10587:SF133">
    <property type="entry name" value="CHITIN DEACETYLASE 1-RELATED"/>
    <property type="match status" value="1"/>
</dbReference>
<feature type="domain" description="NodB homology" evidence="4">
    <location>
        <begin position="51"/>
        <end position="233"/>
    </location>
</feature>
<feature type="signal peptide" evidence="3">
    <location>
        <begin position="1"/>
        <end position="31"/>
    </location>
</feature>
<evidence type="ECO:0000256" key="1">
    <source>
        <dbReference type="ARBA" id="ARBA00022723"/>
    </source>
</evidence>
<keyword evidence="6" id="KW-1185">Reference proteome</keyword>
<name>A0A2V4ASL5_9PSEU</name>
<evidence type="ECO:0000313" key="5">
    <source>
        <dbReference type="EMBL" id="PXY22541.1"/>
    </source>
</evidence>
<feature type="chain" id="PRO_5015892013" description="NodB homology domain-containing protein" evidence="3">
    <location>
        <begin position="32"/>
        <end position="404"/>
    </location>
</feature>
<proteinExistence type="predicted"/>
<dbReference type="EMBL" id="MASW01000005">
    <property type="protein sequence ID" value="PXY22541.1"/>
    <property type="molecule type" value="Genomic_DNA"/>
</dbReference>
<gene>
    <name evidence="5" type="ORF">BAY60_22120</name>
</gene>
<dbReference type="InterPro" id="IPR011330">
    <property type="entry name" value="Glyco_hydro/deAcase_b/a-brl"/>
</dbReference>
<dbReference type="GO" id="GO:0046872">
    <property type="term" value="F:metal ion binding"/>
    <property type="evidence" value="ECO:0007669"/>
    <property type="project" value="UniProtKB-KW"/>
</dbReference>
<dbReference type="Pfam" id="PF08310">
    <property type="entry name" value="LGFP"/>
    <property type="match status" value="3"/>
</dbReference>
<dbReference type="Pfam" id="PF01522">
    <property type="entry name" value="Polysacc_deac_1"/>
    <property type="match status" value="1"/>
</dbReference>
<dbReference type="InterPro" id="IPR002509">
    <property type="entry name" value="NODB_dom"/>
</dbReference>
<reference evidence="5 6" key="1">
    <citation type="submission" date="2016-07" db="EMBL/GenBank/DDBJ databases">
        <title>Draft genome sequence of Prauserella muralis DSM 45305, isolated from a mould-covered wall in an indoor environment.</title>
        <authorList>
            <person name="Ruckert C."/>
            <person name="Albersmeier A."/>
            <person name="Jiang C.-L."/>
            <person name="Jiang Y."/>
            <person name="Kalinowski J."/>
            <person name="Schneider O."/>
            <person name="Winkler A."/>
            <person name="Zotchev S.B."/>
        </authorList>
    </citation>
    <scope>NUCLEOTIDE SEQUENCE [LARGE SCALE GENOMIC DNA]</scope>
    <source>
        <strain evidence="5 6">DSM 45305</strain>
    </source>
</reference>
<evidence type="ECO:0000256" key="2">
    <source>
        <dbReference type="ARBA" id="ARBA00022801"/>
    </source>
</evidence>
<dbReference type="GO" id="GO:0005975">
    <property type="term" value="P:carbohydrate metabolic process"/>
    <property type="evidence" value="ECO:0007669"/>
    <property type="project" value="InterPro"/>
</dbReference>
<keyword evidence="1" id="KW-0479">Metal-binding</keyword>
<evidence type="ECO:0000313" key="6">
    <source>
        <dbReference type="Proteomes" id="UP000249915"/>
    </source>
</evidence>
<sequence>MAMHGARMLRRGGVLAAVALLAGTLAPAAQAVDAAPGSAQVFTRAADTTRKVVTLTFDADWWSPGDPTTVLRILRQNGITAGFGLTGRYVEKYPAQARALLSAGHKLINHSYDHPYFTDLTRAQRWSQLDRAEAAFNRIGHTSGGWFRAPYRDGYLDAGINRDLAARGYYISYDWTYDTTGYQGASVETILDRVRRYTVPGTTIVMHLSNESTDTAALPRIISTLRGMGYGFTTPNRSVTSGAIGAKYSALGAGNSALRAPRTGQLTATTAGTGAVQWFQRGRIYWHRDTGAHEVHGAIMGKYAGLRTVNGFLRFPRTDERRCPDGVGRFNQFQGGSIYWSPAGGAHEVHGAILTRWASLGWEGGRLGYPVTDEYAVSGGRRSDFQHGSIIWTAATGTTRVVYG</sequence>
<dbReference type="RefSeq" id="WP_112283142.1">
    <property type="nucleotide sequence ID" value="NZ_MASW01000005.1"/>
</dbReference>
<dbReference type="Proteomes" id="UP000249915">
    <property type="component" value="Unassembled WGS sequence"/>
</dbReference>
<dbReference type="GO" id="GO:0016810">
    <property type="term" value="F:hydrolase activity, acting on carbon-nitrogen (but not peptide) bonds"/>
    <property type="evidence" value="ECO:0007669"/>
    <property type="project" value="InterPro"/>
</dbReference>
<dbReference type="AlphaFoldDB" id="A0A2V4ASL5"/>
<protein>
    <recommendedName>
        <fullName evidence="4">NodB homology domain-containing protein</fullName>
    </recommendedName>
</protein>
<dbReference type="GO" id="GO:0016020">
    <property type="term" value="C:membrane"/>
    <property type="evidence" value="ECO:0007669"/>
    <property type="project" value="TreeGrafter"/>
</dbReference>
<dbReference type="PROSITE" id="PS51677">
    <property type="entry name" value="NODB"/>
    <property type="match status" value="1"/>
</dbReference>
<keyword evidence="2" id="KW-0378">Hydrolase</keyword>
<accession>A0A2V4ASL5</accession>
<organism evidence="5 6">
    <name type="scientific">Prauserella muralis</name>
    <dbReference type="NCBI Taxonomy" id="588067"/>
    <lineage>
        <taxon>Bacteria</taxon>
        <taxon>Bacillati</taxon>
        <taxon>Actinomycetota</taxon>
        <taxon>Actinomycetes</taxon>
        <taxon>Pseudonocardiales</taxon>
        <taxon>Pseudonocardiaceae</taxon>
        <taxon>Prauserella</taxon>
    </lineage>
</organism>
<evidence type="ECO:0000256" key="3">
    <source>
        <dbReference type="SAM" id="SignalP"/>
    </source>
</evidence>
<dbReference type="InterPro" id="IPR050248">
    <property type="entry name" value="Polysacc_deacetylase_ArnD"/>
</dbReference>
<dbReference type="CDD" id="cd10917">
    <property type="entry name" value="CE4_NodB_like_6s_7s"/>
    <property type="match status" value="1"/>
</dbReference>
<dbReference type="OrthoDB" id="514320at2"/>
<dbReference type="SUPFAM" id="SSF88713">
    <property type="entry name" value="Glycoside hydrolase/deacetylase"/>
    <property type="match status" value="1"/>
</dbReference>
<keyword evidence="3" id="KW-0732">Signal</keyword>
<evidence type="ECO:0000259" key="4">
    <source>
        <dbReference type="PROSITE" id="PS51677"/>
    </source>
</evidence>
<dbReference type="Gene3D" id="3.20.20.370">
    <property type="entry name" value="Glycoside hydrolase/deacetylase"/>
    <property type="match status" value="1"/>
</dbReference>